<dbReference type="Proteomes" id="UP000738359">
    <property type="component" value="Unassembled WGS sequence"/>
</dbReference>
<feature type="region of interest" description="Disordered" evidence="1">
    <location>
        <begin position="186"/>
        <end position="237"/>
    </location>
</feature>
<evidence type="ECO:0000256" key="1">
    <source>
        <dbReference type="SAM" id="MobiDB-lite"/>
    </source>
</evidence>
<feature type="signal peptide" evidence="2">
    <location>
        <begin position="1"/>
        <end position="18"/>
    </location>
</feature>
<feature type="compositionally biased region" description="Polar residues" evidence="1">
    <location>
        <begin position="188"/>
        <end position="199"/>
    </location>
</feature>
<feature type="chain" id="PRO_5040143194" description="Secreted protein" evidence="2">
    <location>
        <begin position="19"/>
        <end position="262"/>
    </location>
</feature>
<dbReference type="AlphaFoldDB" id="A0A9P6M1T7"/>
<name>A0A9P6M1T7_MORAP</name>
<evidence type="ECO:0008006" key="5">
    <source>
        <dbReference type="Google" id="ProtNLM"/>
    </source>
</evidence>
<dbReference type="OrthoDB" id="3044029at2759"/>
<gene>
    <name evidence="3" type="ORF">BGZ70_007621</name>
</gene>
<evidence type="ECO:0000313" key="4">
    <source>
        <dbReference type="Proteomes" id="UP000738359"/>
    </source>
</evidence>
<sequence>MLVKTILLLVAAAAPAFAYEPVTCTRNDTQDLNKAQHITASITDANNFCTMLTGYGVKPVAPNEGCGEVYCQGKIVADGHPMPKGYILSSHYLKNTSYVQITGCIDSAVWGQDPMDDGGQMDSHGWPFSCLGYPKFVSLIEPATNTFCIRCCDKDNNVDCNTSISTKGCWNVIPGEYTMADGSACKPPNNSTAPPSLSASAGVPTATGSTPAASISASAGVPGTTTSTGGNPQSTNAGPRLSYSLELVGSVVVFAMAVAAAL</sequence>
<dbReference type="EMBL" id="JAAAHY010000495">
    <property type="protein sequence ID" value="KAF9963112.1"/>
    <property type="molecule type" value="Genomic_DNA"/>
</dbReference>
<keyword evidence="2" id="KW-0732">Signal</keyword>
<reference evidence="3" key="1">
    <citation type="journal article" date="2020" name="Fungal Divers.">
        <title>Resolving the Mortierellaceae phylogeny through synthesis of multi-gene phylogenetics and phylogenomics.</title>
        <authorList>
            <person name="Vandepol N."/>
            <person name="Liber J."/>
            <person name="Desiro A."/>
            <person name="Na H."/>
            <person name="Kennedy M."/>
            <person name="Barry K."/>
            <person name="Grigoriev I.V."/>
            <person name="Miller A.N."/>
            <person name="O'Donnell K."/>
            <person name="Stajich J.E."/>
            <person name="Bonito G."/>
        </authorList>
    </citation>
    <scope>NUCLEOTIDE SEQUENCE</scope>
    <source>
        <strain evidence="3">CK1249</strain>
    </source>
</reference>
<comment type="caution">
    <text evidence="3">The sequence shown here is derived from an EMBL/GenBank/DDBJ whole genome shotgun (WGS) entry which is preliminary data.</text>
</comment>
<organism evidence="3 4">
    <name type="scientific">Mortierella alpina</name>
    <name type="common">Oleaginous fungus</name>
    <name type="synonym">Mortierella renispora</name>
    <dbReference type="NCBI Taxonomy" id="64518"/>
    <lineage>
        <taxon>Eukaryota</taxon>
        <taxon>Fungi</taxon>
        <taxon>Fungi incertae sedis</taxon>
        <taxon>Mucoromycota</taxon>
        <taxon>Mortierellomycotina</taxon>
        <taxon>Mortierellomycetes</taxon>
        <taxon>Mortierellales</taxon>
        <taxon>Mortierellaceae</taxon>
        <taxon>Mortierella</taxon>
    </lineage>
</organism>
<proteinExistence type="predicted"/>
<accession>A0A9P6M1T7</accession>
<protein>
    <recommendedName>
        <fullName evidence="5">Secreted protein</fullName>
    </recommendedName>
</protein>
<evidence type="ECO:0000256" key="2">
    <source>
        <dbReference type="SAM" id="SignalP"/>
    </source>
</evidence>
<feature type="compositionally biased region" description="Polar residues" evidence="1">
    <location>
        <begin position="206"/>
        <end position="237"/>
    </location>
</feature>
<keyword evidence="4" id="KW-1185">Reference proteome</keyword>
<evidence type="ECO:0000313" key="3">
    <source>
        <dbReference type="EMBL" id="KAF9963112.1"/>
    </source>
</evidence>